<gene>
    <name evidence="2" type="ORF">CYMTET_34162</name>
</gene>
<dbReference type="GO" id="GO:0005739">
    <property type="term" value="C:mitochondrion"/>
    <property type="evidence" value="ECO:0007669"/>
    <property type="project" value="TreeGrafter"/>
</dbReference>
<name>A0AAE0KQH2_9CHLO</name>
<dbReference type="GO" id="GO:0050152">
    <property type="term" value="F:omega-amidase activity"/>
    <property type="evidence" value="ECO:0007669"/>
    <property type="project" value="TreeGrafter"/>
</dbReference>
<dbReference type="PANTHER" id="PTHR23088:SF30">
    <property type="entry name" value="OMEGA-AMIDASE NIT2"/>
    <property type="match status" value="1"/>
</dbReference>
<dbReference type="AlphaFoldDB" id="A0AAE0KQH2"/>
<dbReference type="GO" id="GO:0006528">
    <property type="term" value="P:asparagine metabolic process"/>
    <property type="evidence" value="ECO:0007669"/>
    <property type="project" value="TreeGrafter"/>
</dbReference>
<evidence type="ECO:0000313" key="2">
    <source>
        <dbReference type="EMBL" id="KAK3256714.1"/>
    </source>
</evidence>
<keyword evidence="3" id="KW-1185">Reference proteome</keyword>
<reference evidence="2 3" key="1">
    <citation type="journal article" date="2015" name="Genome Biol. Evol.">
        <title>Comparative Genomics of a Bacterivorous Green Alga Reveals Evolutionary Causalities and Consequences of Phago-Mixotrophic Mode of Nutrition.</title>
        <authorList>
            <person name="Burns J.A."/>
            <person name="Paasch A."/>
            <person name="Narechania A."/>
            <person name="Kim E."/>
        </authorList>
    </citation>
    <scope>NUCLEOTIDE SEQUENCE [LARGE SCALE GENOMIC DNA]</scope>
    <source>
        <strain evidence="2 3">PLY_AMNH</strain>
    </source>
</reference>
<protein>
    <recommendedName>
        <fullName evidence="1">CN hydrolase domain-containing protein</fullName>
    </recommendedName>
</protein>
<feature type="non-terminal residue" evidence="2">
    <location>
        <position position="1"/>
    </location>
</feature>
<sequence length="85" mass="9421">ARAVDNQLFVACCSPSRNPESSYQAWGHSTLFGPFGEIIATCEHSPSIVYGTADYAQISERRSNMPLEKQRRGDVYTLVDNKALP</sequence>
<dbReference type="InterPro" id="IPR036526">
    <property type="entry name" value="C-N_Hydrolase_sf"/>
</dbReference>
<proteinExistence type="predicted"/>
<evidence type="ECO:0000259" key="1">
    <source>
        <dbReference type="PROSITE" id="PS50263"/>
    </source>
</evidence>
<evidence type="ECO:0000313" key="3">
    <source>
        <dbReference type="Proteomes" id="UP001190700"/>
    </source>
</evidence>
<dbReference type="InterPro" id="IPR003010">
    <property type="entry name" value="C-N_Hydrolase"/>
</dbReference>
<comment type="caution">
    <text evidence="2">The sequence shown here is derived from an EMBL/GenBank/DDBJ whole genome shotgun (WGS) entry which is preliminary data.</text>
</comment>
<feature type="domain" description="CN hydrolase" evidence="1">
    <location>
        <begin position="1"/>
        <end position="55"/>
    </location>
</feature>
<accession>A0AAE0KQH2</accession>
<organism evidence="2 3">
    <name type="scientific">Cymbomonas tetramitiformis</name>
    <dbReference type="NCBI Taxonomy" id="36881"/>
    <lineage>
        <taxon>Eukaryota</taxon>
        <taxon>Viridiplantae</taxon>
        <taxon>Chlorophyta</taxon>
        <taxon>Pyramimonadophyceae</taxon>
        <taxon>Pyramimonadales</taxon>
        <taxon>Pyramimonadaceae</taxon>
        <taxon>Cymbomonas</taxon>
    </lineage>
</organism>
<dbReference type="PANTHER" id="PTHR23088">
    <property type="entry name" value="NITRILASE-RELATED"/>
    <property type="match status" value="1"/>
</dbReference>
<dbReference type="Pfam" id="PF00795">
    <property type="entry name" value="CN_hydrolase"/>
    <property type="match status" value="1"/>
</dbReference>
<dbReference type="SUPFAM" id="SSF56317">
    <property type="entry name" value="Carbon-nitrogen hydrolase"/>
    <property type="match status" value="1"/>
</dbReference>
<dbReference type="GO" id="GO:0006107">
    <property type="term" value="P:oxaloacetate metabolic process"/>
    <property type="evidence" value="ECO:0007669"/>
    <property type="project" value="TreeGrafter"/>
</dbReference>
<dbReference type="PROSITE" id="PS50263">
    <property type="entry name" value="CN_HYDROLASE"/>
    <property type="match status" value="1"/>
</dbReference>
<dbReference type="GO" id="GO:0006541">
    <property type="term" value="P:glutamine metabolic process"/>
    <property type="evidence" value="ECO:0007669"/>
    <property type="project" value="TreeGrafter"/>
</dbReference>
<dbReference type="Gene3D" id="3.60.110.10">
    <property type="entry name" value="Carbon-nitrogen hydrolase"/>
    <property type="match status" value="1"/>
</dbReference>
<dbReference type="EMBL" id="LGRX02021408">
    <property type="protein sequence ID" value="KAK3256714.1"/>
    <property type="molecule type" value="Genomic_DNA"/>
</dbReference>
<dbReference type="Proteomes" id="UP001190700">
    <property type="component" value="Unassembled WGS sequence"/>
</dbReference>